<reference evidence="2 3" key="1">
    <citation type="submission" date="2018-03" db="EMBL/GenBank/DDBJ databases">
        <authorList>
            <person name="Nguyen K."/>
            <person name="Fouts D."/>
            <person name="Sutton G."/>
        </authorList>
    </citation>
    <scope>NUCLEOTIDE SEQUENCE [LARGE SCALE GENOMIC DNA]</scope>
    <source>
        <strain evidence="2 3">AU3578</strain>
    </source>
</reference>
<dbReference type="Proteomes" id="UP000237632">
    <property type="component" value="Unassembled WGS sequence"/>
</dbReference>
<accession>A0AA44Y1V5</accession>
<evidence type="ECO:0000313" key="2">
    <source>
        <dbReference type="EMBL" id="PRH42736.1"/>
    </source>
</evidence>
<name>A0AA44Y1V5_BURVI</name>
<feature type="region of interest" description="Disordered" evidence="1">
    <location>
        <begin position="151"/>
        <end position="212"/>
    </location>
</feature>
<feature type="compositionally biased region" description="Gly residues" evidence="1">
    <location>
        <begin position="85"/>
        <end position="95"/>
    </location>
</feature>
<feature type="compositionally biased region" description="Low complexity" evidence="1">
    <location>
        <begin position="162"/>
        <end position="176"/>
    </location>
</feature>
<dbReference type="AlphaFoldDB" id="A0AA44Y1V5"/>
<gene>
    <name evidence="2" type="ORF">C6T65_07675</name>
</gene>
<evidence type="ECO:0000313" key="3">
    <source>
        <dbReference type="Proteomes" id="UP000237632"/>
    </source>
</evidence>
<proteinExistence type="predicted"/>
<evidence type="ECO:0000256" key="1">
    <source>
        <dbReference type="SAM" id="MobiDB-lite"/>
    </source>
</evidence>
<protein>
    <submittedName>
        <fullName evidence="2">Uncharacterized protein</fullName>
    </submittedName>
</protein>
<sequence>MSPDCALCCAGPRAEASDDAGREQRDGSIFSREGEKVFSHLADAASKRERLRRFCSGIERVLPQAGGRLAAHAETGGRVAALTRRGGGGSRGRGSSGTRARARPRGNGLRLGSRASSPMKCTAFELVAGAGYPQRPAAGGRSPVDCTAFRVSSGGGLSTTQSARPSSGSRRSPFKSTGLRVDAEAGYPHPPARFPPIRRRRSPVECTGLRVD</sequence>
<organism evidence="2 3">
    <name type="scientific">Burkholderia vietnamiensis</name>
    <dbReference type="NCBI Taxonomy" id="60552"/>
    <lineage>
        <taxon>Bacteria</taxon>
        <taxon>Pseudomonadati</taxon>
        <taxon>Pseudomonadota</taxon>
        <taxon>Betaproteobacteria</taxon>
        <taxon>Burkholderiales</taxon>
        <taxon>Burkholderiaceae</taxon>
        <taxon>Burkholderia</taxon>
        <taxon>Burkholderia cepacia complex</taxon>
    </lineage>
</organism>
<feature type="region of interest" description="Disordered" evidence="1">
    <location>
        <begin position="81"/>
        <end position="115"/>
    </location>
</feature>
<dbReference type="EMBL" id="PVHK01000052">
    <property type="protein sequence ID" value="PRH42736.1"/>
    <property type="molecule type" value="Genomic_DNA"/>
</dbReference>
<comment type="caution">
    <text evidence="2">The sequence shown here is derived from an EMBL/GenBank/DDBJ whole genome shotgun (WGS) entry which is preliminary data.</text>
</comment>